<reference evidence="1" key="1">
    <citation type="submission" date="2022-08" db="EMBL/GenBank/DDBJ databases">
        <authorList>
            <person name="Gutierrez-Valencia J."/>
        </authorList>
    </citation>
    <scope>NUCLEOTIDE SEQUENCE</scope>
</reference>
<organism evidence="1 2">
    <name type="scientific">Linum tenue</name>
    <dbReference type="NCBI Taxonomy" id="586396"/>
    <lineage>
        <taxon>Eukaryota</taxon>
        <taxon>Viridiplantae</taxon>
        <taxon>Streptophyta</taxon>
        <taxon>Embryophyta</taxon>
        <taxon>Tracheophyta</taxon>
        <taxon>Spermatophyta</taxon>
        <taxon>Magnoliopsida</taxon>
        <taxon>eudicotyledons</taxon>
        <taxon>Gunneridae</taxon>
        <taxon>Pentapetalae</taxon>
        <taxon>rosids</taxon>
        <taxon>fabids</taxon>
        <taxon>Malpighiales</taxon>
        <taxon>Linaceae</taxon>
        <taxon>Linum</taxon>
    </lineage>
</organism>
<keyword evidence="2" id="KW-1185">Reference proteome</keyword>
<proteinExistence type="predicted"/>
<dbReference type="EMBL" id="CAMGYJ010000007">
    <property type="protein sequence ID" value="CAI0446605.1"/>
    <property type="molecule type" value="Genomic_DNA"/>
</dbReference>
<sequence>MFPVRKSILGNLRFSIAFSGVYKFSGKSSFKGCGSLGWNRVEVIRIDWAEVSYADAFSGFEDVGLDDKLLWKWVTMEFFSQISRPPTILLD</sequence>
<comment type="caution">
    <text evidence="1">The sequence shown here is derived from an EMBL/GenBank/DDBJ whole genome shotgun (WGS) entry which is preliminary data.</text>
</comment>
<accession>A0AAV0MJK9</accession>
<dbReference type="Proteomes" id="UP001154282">
    <property type="component" value="Unassembled WGS sequence"/>
</dbReference>
<evidence type="ECO:0000313" key="1">
    <source>
        <dbReference type="EMBL" id="CAI0446605.1"/>
    </source>
</evidence>
<name>A0AAV0MJK9_9ROSI</name>
<dbReference type="AlphaFoldDB" id="A0AAV0MJK9"/>
<evidence type="ECO:0000313" key="2">
    <source>
        <dbReference type="Proteomes" id="UP001154282"/>
    </source>
</evidence>
<gene>
    <name evidence="1" type="ORF">LITE_LOCUS29078</name>
</gene>
<protein>
    <submittedName>
        <fullName evidence="1">Uncharacterized protein</fullName>
    </submittedName>
</protein>